<evidence type="ECO:0000313" key="2">
    <source>
        <dbReference type="Proteomes" id="UP000830671"/>
    </source>
</evidence>
<organism evidence="1 2">
    <name type="scientific">Colletotrichum lupini</name>
    <dbReference type="NCBI Taxonomy" id="145971"/>
    <lineage>
        <taxon>Eukaryota</taxon>
        <taxon>Fungi</taxon>
        <taxon>Dikarya</taxon>
        <taxon>Ascomycota</taxon>
        <taxon>Pezizomycotina</taxon>
        <taxon>Sordariomycetes</taxon>
        <taxon>Hypocreomycetidae</taxon>
        <taxon>Glomerellales</taxon>
        <taxon>Glomerellaceae</taxon>
        <taxon>Colletotrichum</taxon>
        <taxon>Colletotrichum acutatum species complex</taxon>
    </lineage>
</organism>
<dbReference type="EMBL" id="CP019481">
    <property type="protein sequence ID" value="UQC90775.1"/>
    <property type="molecule type" value="Genomic_DNA"/>
</dbReference>
<dbReference type="GeneID" id="73350239"/>
<proteinExistence type="predicted"/>
<gene>
    <name evidence="1" type="ORF">CLUP02_16305</name>
</gene>
<name>A0A9Q8T8K2_9PEZI</name>
<protein>
    <submittedName>
        <fullName evidence="1">Uncharacterized protein</fullName>
    </submittedName>
</protein>
<dbReference type="RefSeq" id="XP_049152376.1">
    <property type="nucleotide sequence ID" value="XM_049295229.1"/>
</dbReference>
<evidence type="ECO:0000313" key="1">
    <source>
        <dbReference type="EMBL" id="UQC90775.1"/>
    </source>
</evidence>
<accession>A0A9Q8T8K2</accession>
<reference evidence="1" key="1">
    <citation type="journal article" date="2021" name="Mol. Plant Microbe Interact.">
        <title>Complete Genome Sequence of the Plant-Pathogenic Fungus Colletotrichum lupini.</title>
        <authorList>
            <person name="Baroncelli R."/>
            <person name="Pensec F."/>
            <person name="Da Lio D."/>
            <person name="Boufleur T."/>
            <person name="Vicente I."/>
            <person name="Sarrocco S."/>
            <person name="Picot A."/>
            <person name="Baraldi E."/>
            <person name="Sukno S."/>
            <person name="Thon M."/>
            <person name="Le Floch G."/>
        </authorList>
    </citation>
    <scope>NUCLEOTIDE SEQUENCE</scope>
    <source>
        <strain evidence="1">IMI 504893</strain>
    </source>
</reference>
<dbReference type="Proteomes" id="UP000830671">
    <property type="component" value="Chromosome 9"/>
</dbReference>
<dbReference type="AlphaFoldDB" id="A0A9Q8T8K2"/>
<keyword evidence="2" id="KW-1185">Reference proteome</keyword>
<sequence>MKCFPGIAATNPNIGDRWNPSHPCRNVPLKILTAICGHIEVQPCSRFGDTRPCTHAIVTPTVGADVSRNASWHRATESQKKHPILCHTPHHDDGWPGMRGETAQKRTELSGRKAGNFVVFCLGGLFDPNRLKAIHVLLKTTFHLIERPGSEGTVSRFNGWLTGKDATPLASYPLSSQT</sequence>
<dbReference type="KEGG" id="clup:CLUP02_16305"/>